<sequence>MVLDTTGRMPALSGRDGPGAGDAAGVSPGLIGTFVATRDMTDLADGTQMVRTTGHREAGVGGGLYLRDDTIGADFAAAHPLWTFRARWADGSVHGYRLVPNEDGAVLFDAFGAYGDATFDPKTGVATGSDDMPAWLAMDDFLQTCSTRSTNGYYRSLLPVRFGRRCYRFASPMALKHGSYALLGSAASGAQNGGYGTVFVCTGLRGITLENYNTHGGAADSDKAATGAMGSVLSDITLFGANNDTGLNRHGVWDRSGSSRITNLKAMYFADDGIRVGIGDGGGAAKLGLSDNGRYEDIVCSFNGGNGIKCVGGDSNANIFINIVCNSNGLFGVWESSFLGNSWIGGQEDGNGSAVAGRPWDRHGTSSFCAYAGRHYGVVAGRDAAASMTCPGTDETVWYPFGEGAPNAAVPAWMAGMVWKSGGSSLYDNPNAPVAVVGKYKEGGLGLIQNPGGRAIFLNGIAAQSVLGGKGAVYAADGITLFPGGAGTITRADPAHGETETRQGGGGAADGAVSLAMNSIVAPAGFAWSFNFARKAYSLRYGGSDPEMILCAGPSSTMTYGRPHPVRNPAVQIASLFVGVEDKARQIDFAMAAPAVGDHGRGDIVFNLDATAGGFAGWICVAAGTPGTWKTFGAIGD</sequence>
<name>A0ABY7NSS5_9SPHN</name>
<protein>
    <submittedName>
        <fullName evidence="2">Uncharacterized protein</fullName>
    </submittedName>
</protein>
<organism evidence="2 3">
    <name type="scientific">Sphingomonas abietis</name>
    <dbReference type="NCBI Taxonomy" id="3012344"/>
    <lineage>
        <taxon>Bacteria</taxon>
        <taxon>Pseudomonadati</taxon>
        <taxon>Pseudomonadota</taxon>
        <taxon>Alphaproteobacteria</taxon>
        <taxon>Sphingomonadales</taxon>
        <taxon>Sphingomonadaceae</taxon>
        <taxon>Sphingomonas</taxon>
    </lineage>
</organism>
<evidence type="ECO:0000313" key="2">
    <source>
        <dbReference type="EMBL" id="WBO23698.1"/>
    </source>
</evidence>
<reference evidence="2 3" key="1">
    <citation type="submission" date="2022-12" db="EMBL/GenBank/DDBJ databases">
        <title>Sphingomonas abieness sp. nov., an endophytic bacterium isolated from Abies koreana.</title>
        <authorList>
            <person name="Jiang L."/>
            <person name="Lee J."/>
        </authorList>
    </citation>
    <scope>NUCLEOTIDE SEQUENCE [LARGE SCALE GENOMIC DNA]</scope>
    <source>
        <strain evidence="3">PAMB 00755</strain>
    </source>
</reference>
<keyword evidence="3" id="KW-1185">Reference proteome</keyword>
<accession>A0ABY7NSS5</accession>
<evidence type="ECO:0000256" key="1">
    <source>
        <dbReference type="SAM" id="MobiDB-lite"/>
    </source>
</evidence>
<proteinExistence type="predicted"/>
<dbReference type="EMBL" id="CP115174">
    <property type="protein sequence ID" value="WBO23698.1"/>
    <property type="molecule type" value="Genomic_DNA"/>
</dbReference>
<gene>
    <name evidence="2" type="ORF">PBT88_06140</name>
</gene>
<evidence type="ECO:0000313" key="3">
    <source>
        <dbReference type="Proteomes" id="UP001210865"/>
    </source>
</evidence>
<feature type="region of interest" description="Disordered" evidence="1">
    <location>
        <begin position="1"/>
        <end position="23"/>
    </location>
</feature>
<dbReference type="Proteomes" id="UP001210865">
    <property type="component" value="Chromosome"/>
</dbReference>
<dbReference type="RefSeq" id="WP_270078329.1">
    <property type="nucleotide sequence ID" value="NZ_CP115174.1"/>
</dbReference>